<dbReference type="PANTHER" id="PTHR31973">
    <property type="entry name" value="POLYPROTEIN, PUTATIVE-RELATED"/>
    <property type="match status" value="1"/>
</dbReference>
<dbReference type="EMBL" id="JAUHHV010000007">
    <property type="protein sequence ID" value="KAK1419588.1"/>
    <property type="molecule type" value="Genomic_DNA"/>
</dbReference>
<feature type="compositionally biased region" description="Low complexity" evidence="1">
    <location>
        <begin position="175"/>
        <end position="189"/>
    </location>
</feature>
<keyword evidence="4" id="KW-1185">Reference proteome</keyword>
<comment type="caution">
    <text evidence="3">The sequence shown here is derived from an EMBL/GenBank/DDBJ whole genome shotgun (WGS) entry which is preliminary data.</text>
</comment>
<dbReference type="AlphaFoldDB" id="A0AAD8KDG7"/>
<feature type="compositionally biased region" description="Polar residues" evidence="1">
    <location>
        <begin position="190"/>
        <end position="202"/>
    </location>
</feature>
<name>A0AAD8KDG7_TARER</name>
<feature type="domain" description="Transposase MuDR plant" evidence="2">
    <location>
        <begin position="123"/>
        <end position="167"/>
    </location>
</feature>
<evidence type="ECO:0000259" key="2">
    <source>
        <dbReference type="Pfam" id="PF03108"/>
    </source>
</evidence>
<reference evidence="3" key="1">
    <citation type="journal article" date="2023" name="bioRxiv">
        <title>Improved chromosome-level genome assembly for marigold (Tagetes erecta).</title>
        <authorList>
            <person name="Jiang F."/>
            <person name="Yuan L."/>
            <person name="Wang S."/>
            <person name="Wang H."/>
            <person name="Xu D."/>
            <person name="Wang A."/>
            <person name="Fan W."/>
        </authorList>
    </citation>
    <scope>NUCLEOTIDE SEQUENCE</scope>
    <source>
        <strain evidence="3">WSJ</strain>
        <tissue evidence="3">Leaf</tissue>
    </source>
</reference>
<organism evidence="3 4">
    <name type="scientific">Tagetes erecta</name>
    <name type="common">African marigold</name>
    <dbReference type="NCBI Taxonomy" id="13708"/>
    <lineage>
        <taxon>Eukaryota</taxon>
        <taxon>Viridiplantae</taxon>
        <taxon>Streptophyta</taxon>
        <taxon>Embryophyta</taxon>
        <taxon>Tracheophyta</taxon>
        <taxon>Spermatophyta</taxon>
        <taxon>Magnoliopsida</taxon>
        <taxon>eudicotyledons</taxon>
        <taxon>Gunneridae</taxon>
        <taxon>Pentapetalae</taxon>
        <taxon>asterids</taxon>
        <taxon>campanulids</taxon>
        <taxon>Asterales</taxon>
        <taxon>Asteraceae</taxon>
        <taxon>Asteroideae</taxon>
        <taxon>Heliantheae alliance</taxon>
        <taxon>Tageteae</taxon>
        <taxon>Tagetes</taxon>
    </lineage>
</organism>
<feature type="region of interest" description="Disordered" evidence="1">
    <location>
        <begin position="1"/>
        <end position="47"/>
    </location>
</feature>
<dbReference type="Pfam" id="PF03108">
    <property type="entry name" value="DBD_Tnp_Mut"/>
    <property type="match status" value="1"/>
</dbReference>
<feature type="region of interest" description="Disordered" evidence="1">
    <location>
        <begin position="175"/>
        <end position="216"/>
    </location>
</feature>
<protein>
    <recommendedName>
        <fullName evidence="2">Transposase MuDR plant domain-containing protein</fullName>
    </recommendedName>
</protein>
<dbReference type="Proteomes" id="UP001229421">
    <property type="component" value="Unassembled WGS sequence"/>
</dbReference>
<feature type="compositionally biased region" description="Acidic residues" evidence="1">
    <location>
        <begin position="1"/>
        <end position="44"/>
    </location>
</feature>
<accession>A0AAD8KDG7</accession>
<evidence type="ECO:0000256" key="1">
    <source>
        <dbReference type="SAM" id="MobiDB-lite"/>
    </source>
</evidence>
<sequence length="316" mass="35425">MKYGLDDQEQQEANEEGSDAERTDEDGSDEEGTDEQGSDEDSDFVVDKDNILENVDVDMDEYIANVDMNVNEMPNDDNIDIDDHAEIDLDNFDSASDDDKDAPTRKALRKLNKRAVAASPFYVGQTFGEKEEVRNIVTWAAIATRRQLVFTKSDKTKIRAVCQGRCPIVLSEGQFSQSSKPSQSCGSNQTQDSLKGNASNVVGGSAVNKKQKKRYPKPSCPWTLHISRNNTQALFVVKTFKEEHICLQTRKLTLYIVSAIAKELEPLIESNLTIPVKALQDLLQKNNQVQISYQKVFRAKAMAIEKLEGDELLRLL</sequence>
<dbReference type="InterPro" id="IPR004332">
    <property type="entry name" value="Transposase_MuDR"/>
</dbReference>
<gene>
    <name evidence="3" type="ORF">QVD17_28791</name>
</gene>
<dbReference type="PANTHER" id="PTHR31973:SF190">
    <property type="entry name" value="MULE TRANSPOSASE DOMAIN-CONTAINING PROTEIN"/>
    <property type="match status" value="1"/>
</dbReference>
<evidence type="ECO:0000313" key="4">
    <source>
        <dbReference type="Proteomes" id="UP001229421"/>
    </source>
</evidence>
<proteinExistence type="predicted"/>
<evidence type="ECO:0000313" key="3">
    <source>
        <dbReference type="EMBL" id="KAK1419588.1"/>
    </source>
</evidence>